<accession>A0A2C9D567</accession>
<evidence type="ECO:0000259" key="4">
    <source>
        <dbReference type="PROSITE" id="PS50932"/>
    </source>
</evidence>
<dbReference type="SMART" id="SM00354">
    <property type="entry name" value="HTH_LACI"/>
    <property type="match status" value="1"/>
</dbReference>
<keyword evidence="3" id="KW-0804">Transcription</keyword>
<dbReference type="Pfam" id="PF13377">
    <property type="entry name" value="Peripla_BP_3"/>
    <property type="match status" value="1"/>
</dbReference>
<name>A0A2C9D567_9HYPH</name>
<evidence type="ECO:0000256" key="2">
    <source>
        <dbReference type="ARBA" id="ARBA00023125"/>
    </source>
</evidence>
<dbReference type="AlphaFoldDB" id="A0A2C9D567"/>
<dbReference type="SUPFAM" id="SSF47413">
    <property type="entry name" value="lambda repressor-like DNA-binding domains"/>
    <property type="match status" value="1"/>
</dbReference>
<feature type="domain" description="HTH lacI-type" evidence="4">
    <location>
        <begin position="14"/>
        <end position="68"/>
    </location>
</feature>
<sequence>MAVEGGKGKSRKKITIRDVARTAGVSIGTVSAVINGGSTVAAETRRRVEACIAEIGFEPNNSARSLKRGRISSIGFIVPDLGNPFFAAVAEGVQDGLGDADVLLVLCMTGASAEREDYYAKVLRTQRLDGVVYLSGTGLPSPSFLELARKGAVVFVDERLPGVDIPFINAANRDGARDVARHVIEAGHRDVAVITGPPRLWTSEQRLAGYREAFAFAGIDPDTVTYVQGDYTEASGYEAGRQLLAESSRGSRPTAVLCANDLMAMGLIRRCREEGLRLPDDLSIAGFDDVPSAALLDPPLTTVAQPGREMGAAAAKWLLKLIGISDAMPGQTEFPTSVRIRGSVATRA</sequence>
<keyword evidence="1" id="KW-0805">Transcription regulation</keyword>
<gene>
    <name evidence="5" type="primary">cytR_2</name>
    <name evidence="5" type="ORF">HDIA_1789</name>
</gene>
<dbReference type="PRINTS" id="PR00036">
    <property type="entry name" value="HTHLACI"/>
</dbReference>
<dbReference type="Pfam" id="PF00356">
    <property type="entry name" value="LacI"/>
    <property type="match status" value="1"/>
</dbReference>
<proteinExistence type="predicted"/>
<evidence type="ECO:0000256" key="1">
    <source>
        <dbReference type="ARBA" id="ARBA00023015"/>
    </source>
</evidence>
<dbReference type="InterPro" id="IPR046335">
    <property type="entry name" value="LacI/GalR-like_sensor"/>
</dbReference>
<dbReference type="EMBL" id="LT960614">
    <property type="protein sequence ID" value="SON55330.1"/>
    <property type="molecule type" value="Genomic_DNA"/>
</dbReference>
<dbReference type="InterPro" id="IPR028082">
    <property type="entry name" value="Peripla_BP_I"/>
</dbReference>
<evidence type="ECO:0000256" key="3">
    <source>
        <dbReference type="ARBA" id="ARBA00023163"/>
    </source>
</evidence>
<dbReference type="RefSeq" id="WP_099555853.1">
    <property type="nucleotide sequence ID" value="NZ_LT960614.1"/>
</dbReference>
<evidence type="ECO:0000313" key="5">
    <source>
        <dbReference type="EMBL" id="SON55330.1"/>
    </source>
</evidence>
<protein>
    <submittedName>
        <fullName evidence="5">HTH-type transcriptional repressor CytR</fullName>
    </submittedName>
</protein>
<dbReference type="KEGG" id="hdi:HDIA_1789"/>
<dbReference type="CDD" id="cd01392">
    <property type="entry name" value="HTH_LacI"/>
    <property type="match status" value="1"/>
</dbReference>
<dbReference type="PROSITE" id="PS00356">
    <property type="entry name" value="HTH_LACI_1"/>
    <property type="match status" value="1"/>
</dbReference>
<dbReference type="InterPro" id="IPR000843">
    <property type="entry name" value="HTH_LacI"/>
</dbReference>
<dbReference type="InterPro" id="IPR010982">
    <property type="entry name" value="Lambda_DNA-bd_dom_sf"/>
</dbReference>
<dbReference type="Gene3D" id="3.40.50.2300">
    <property type="match status" value="2"/>
</dbReference>
<keyword evidence="6" id="KW-1185">Reference proteome</keyword>
<dbReference type="GO" id="GO:0000976">
    <property type="term" value="F:transcription cis-regulatory region binding"/>
    <property type="evidence" value="ECO:0007669"/>
    <property type="project" value="TreeGrafter"/>
</dbReference>
<dbReference type="Gene3D" id="1.10.260.40">
    <property type="entry name" value="lambda repressor-like DNA-binding domains"/>
    <property type="match status" value="1"/>
</dbReference>
<dbReference type="OrthoDB" id="8433438at2"/>
<organism evidence="5 6">
    <name type="scientific">Hartmannibacter diazotrophicus</name>
    <dbReference type="NCBI Taxonomy" id="1482074"/>
    <lineage>
        <taxon>Bacteria</taxon>
        <taxon>Pseudomonadati</taxon>
        <taxon>Pseudomonadota</taxon>
        <taxon>Alphaproteobacteria</taxon>
        <taxon>Hyphomicrobiales</taxon>
        <taxon>Pleomorphomonadaceae</taxon>
        <taxon>Hartmannibacter</taxon>
    </lineage>
</organism>
<dbReference type="GO" id="GO:0003700">
    <property type="term" value="F:DNA-binding transcription factor activity"/>
    <property type="evidence" value="ECO:0007669"/>
    <property type="project" value="TreeGrafter"/>
</dbReference>
<dbReference type="PANTHER" id="PTHR30146">
    <property type="entry name" value="LACI-RELATED TRANSCRIPTIONAL REPRESSOR"/>
    <property type="match status" value="1"/>
</dbReference>
<dbReference type="CDD" id="cd06267">
    <property type="entry name" value="PBP1_LacI_sugar_binding-like"/>
    <property type="match status" value="1"/>
</dbReference>
<dbReference type="PANTHER" id="PTHR30146:SF153">
    <property type="entry name" value="LACTOSE OPERON REPRESSOR"/>
    <property type="match status" value="1"/>
</dbReference>
<evidence type="ECO:0000313" key="6">
    <source>
        <dbReference type="Proteomes" id="UP000223606"/>
    </source>
</evidence>
<dbReference type="SUPFAM" id="SSF53822">
    <property type="entry name" value="Periplasmic binding protein-like I"/>
    <property type="match status" value="1"/>
</dbReference>
<dbReference type="Proteomes" id="UP000223606">
    <property type="component" value="Chromosome 1"/>
</dbReference>
<reference evidence="6" key="1">
    <citation type="submission" date="2017-09" db="EMBL/GenBank/DDBJ databases">
        <title>Genome sequence of Nannocystis excedens DSM 71.</title>
        <authorList>
            <person name="Blom J."/>
        </authorList>
    </citation>
    <scope>NUCLEOTIDE SEQUENCE [LARGE SCALE GENOMIC DNA]</scope>
    <source>
        <strain evidence="6">type strain: E19</strain>
    </source>
</reference>
<dbReference type="PROSITE" id="PS50932">
    <property type="entry name" value="HTH_LACI_2"/>
    <property type="match status" value="1"/>
</dbReference>
<keyword evidence="2" id="KW-0238">DNA-binding</keyword>